<feature type="compositionally biased region" description="Low complexity" evidence="2">
    <location>
        <begin position="514"/>
        <end position="532"/>
    </location>
</feature>
<gene>
    <name evidence="3" type="ORF">HGRIS_013186</name>
</gene>
<feature type="region of interest" description="Disordered" evidence="2">
    <location>
        <begin position="763"/>
        <end position="788"/>
    </location>
</feature>
<name>A0ABR3IUM1_9AGAR</name>
<organism evidence="3 4">
    <name type="scientific">Hohenbuehelia grisea</name>
    <dbReference type="NCBI Taxonomy" id="104357"/>
    <lineage>
        <taxon>Eukaryota</taxon>
        <taxon>Fungi</taxon>
        <taxon>Dikarya</taxon>
        <taxon>Basidiomycota</taxon>
        <taxon>Agaricomycotina</taxon>
        <taxon>Agaricomycetes</taxon>
        <taxon>Agaricomycetidae</taxon>
        <taxon>Agaricales</taxon>
        <taxon>Pleurotineae</taxon>
        <taxon>Pleurotaceae</taxon>
        <taxon>Hohenbuehelia</taxon>
    </lineage>
</organism>
<dbReference type="Proteomes" id="UP001556367">
    <property type="component" value="Unassembled WGS sequence"/>
</dbReference>
<evidence type="ECO:0000256" key="2">
    <source>
        <dbReference type="SAM" id="MobiDB-lite"/>
    </source>
</evidence>
<feature type="compositionally biased region" description="Basic and acidic residues" evidence="2">
    <location>
        <begin position="775"/>
        <end position="788"/>
    </location>
</feature>
<feature type="coiled-coil region" evidence="1">
    <location>
        <begin position="683"/>
        <end position="748"/>
    </location>
</feature>
<dbReference type="InterPro" id="IPR007483">
    <property type="entry name" value="Hamartin"/>
</dbReference>
<sequence>MSSLSVLIRQIHTVLQSQADDAGLVALLSAVDKFVGECSSGSSTPPFAELEEQLHVVHQDCFDHSSIFQTEAFLAVLDHLCPIYPAIFIVSSWFDLILRPSLRDPKLSAPAVTHAKDLILRALTCPDDDTIPRVNKKANPNELRRQLFDLYLLNAFNEGSGGDVLEWAELDQTEKDARSCWKSNLEDILLKYGANQPENLMTEVHEHFRQPSSRLQLLIFLNLYISDPTFQSKATFQQFPSILAKHELTASLLMSLLVDNSTTVCNVGLTVLAKLLPMFAKHACEDLKSMLPRLLAILARMMCWVERPPPPIRSGPDDGPDEKEEQELEAQISVRAMLRDDIEWTRLEMTFDATRSFPPSPRRYFTMLYYLFPCNVIRFLRKPFKHLADTQLESPYTIGWEEVLKERELRVKSEALLRVYACHPFLVRRDALQELSMPDVWTEYDVARMASEAVLLDLGNTAPRGEVHRSDDTGTQEQPTLVDLPGIPNTSLDRMITASIALKAGAPKRSSTTSPVSDLSASPSSQSTSPSKPHSDPSDTTWVPEGLLALQREAILLRNELNFELWLSRQTAQHLARLYVDRNQSKHDEAEWQALYNKLRNYRTQVTQLGQDLQDQKNLLASERGSMGEWKTELQSKLRELRAEKKTWIAEAAALRTAHQEVQAMLAAQGKLLAESTTEVFKLQTQQRETQHKIDRLRDYERQIEQHIKMQRLWDDDFQKFNERAEELKQQESRYRQLELRLQSFENSQTALLSHHKYVVLANNDPTRNSQAISSDHRREPKRQWFDP</sequence>
<protein>
    <recommendedName>
        <fullName evidence="5">Hamartin</fullName>
    </recommendedName>
</protein>
<comment type="caution">
    <text evidence="3">The sequence shown here is derived from an EMBL/GenBank/DDBJ whole genome shotgun (WGS) entry which is preliminary data.</text>
</comment>
<dbReference type="EMBL" id="JASNQZ010000015">
    <property type="protein sequence ID" value="KAL0947044.1"/>
    <property type="molecule type" value="Genomic_DNA"/>
</dbReference>
<proteinExistence type="predicted"/>
<keyword evidence="1" id="KW-0175">Coiled coil</keyword>
<evidence type="ECO:0000313" key="3">
    <source>
        <dbReference type="EMBL" id="KAL0947044.1"/>
    </source>
</evidence>
<evidence type="ECO:0000313" key="4">
    <source>
        <dbReference type="Proteomes" id="UP001556367"/>
    </source>
</evidence>
<dbReference type="PANTHER" id="PTHR15154">
    <property type="entry name" value="HAMARTIN"/>
    <property type="match status" value="1"/>
</dbReference>
<evidence type="ECO:0008006" key="5">
    <source>
        <dbReference type="Google" id="ProtNLM"/>
    </source>
</evidence>
<feature type="region of interest" description="Disordered" evidence="2">
    <location>
        <begin position="504"/>
        <end position="542"/>
    </location>
</feature>
<feature type="coiled-coil region" evidence="1">
    <location>
        <begin position="599"/>
        <end position="658"/>
    </location>
</feature>
<evidence type="ECO:0000256" key="1">
    <source>
        <dbReference type="SAM" id="Coils"/>
    </source>
</evidence>
<feature type="compositionally biased region" description="Polar residues" evidence="2">
    <location>
        <begin position="764"/>
        <end position="774"/>
    </location>
</feature>
<feature type="region of interest" description="Disordered" evidence="2">
    <location>
        <begin position="461"/>
        <end position="488"/>
    </location>
</feature>
<reference evidence="4" key="1">
    <citation type="submission" date="2024-06" db="EMBL/GenBank/DDBJ databases">
        <title>Multi-omics analyses provide insights into the biosynthesis of the anticancer antibiotic pleurotin in Hohenbuehelia grisea.</title>
        <authorList>
            <person name="Weaver J.A."/>
            <person name="Alberti F."/>
        </authorList>
    </citation>
    <scope>NUCLEOTIDE SEQUENCE [LARGE SCALE GENOMIC DNA]</scope>
    <source>
        <strain evidence="4">T-177</strain>
    </source>
</reference>
<dbReference type="PANTHER" id="PTHR15154:SF2">
    <property type="entry name" value="HAMARTIN"/>
    <property type="match status" value="1"/>
</dbReference>
<keyword evidence="4" id="KW-1185">Reference proteome</keyword>
<accession>A0ABR3IUM1</accession>